<organism evidence="1 2">
    <name type="scientific">Thiohalocapsa halophila</name>
    <dbReference type="NCBI Taxonomy" id="69359"/>
    <lineage>
        <taxon>Bacteria</taxon>
        <taxon>Pseudomonadati</taxon>
        <taxon>Pseudomonadota</taxon>
        <taxon>Gammaproteobacteria</taxon>
        <taxon>Chromatiales</taxon>
        <taxon>Chromatiaceae</taxon>
        <taxon>Thiohalocapsa</taxon>
    </lineage>
</organism>
<accession>A0ABS1CKZ1</accession>
<dbReference type="RefSeq" id="WP_200239854.1">
    <property type="nucleotide sequence ID" value="NZ_NRRV01000045.1"/>
</dbReference>
<gene>
    <name evidence="1" type="ORF">CKO31_16740</name>
</gene>
<dbReference type="EMBL" id="NRRV01000045">
    <property type="protein sequence ID" value="MBK1632353.1"/>
    <property type="molecule type" value="Genomic_DNA"/>
</dbReference>
<name>A0ABS1CKZ1_9GAMM</name>
<keyword evidence="2" id="KW-1185">Reference proteome</keyword>
<proteinExistence type="predicted"/>
<evidence type="ECO:0000313" key="2">
    <source>
        <dbReference type="Proteomes" id="UP000748752"/>
    </source>
</evidence>
<evidence type="ECO:0000313" key="1">
    <source>
        <dbReference type="EMBL" id="MBK1632353.1"/>
    </source>
</evidence>
<dbReference type="Proteomes" id="UP000748752">
    <property type="component" value="Unassembled WGS sequence"/>
</dbReference>
<sequence length="63" mass="7351">MRLAHYCLDIAELLKTRRVVPIVIFLSGGPNERRLKLGSEQTDYLNFHFIAVALAAMPYRWKF</sequence>
<comment type="caution">
    <text evidence="1">The sequence shown here is derived from an EMBL/GenBank/DDBJ whole genome shotgun (WGS) entry which is preliminary data.</text>
</comment>
<reference evidence="1 2" key="1">
    <citation type="journal article" date="2020" name="Microorganisms">
        <title>Osmotic Adaptation and Compatible Solute Biosynthesis of Phototrophic Bacteria as Revealed from Genome Analyses.</title>
        <authorList>
            <person name="Imhoff J.F."/>
            <person name="Rahn T."/>
            <person name="Kunzel S."/>
            <person name="Keller A."/>
            <person name="Neulinger S.C."/>
        </authorList>
    </citation>
    <scope>NUCLEOTIDE SEQUENCE [LARGE SCALE GENOMIC DNA]</scope>
    <source>
        <strain evidence="1 2">DSM 6210</strain>
    </source>
</reference>
<protein>
    <submittedName>
        <fullName evidence="1">Uncharacterized protein</fullName>
    </submittedName>
</protein>